<proteinExistence type="predicted"/>
<evidence type="ECO:0000313" key="3">
    <source>
        <dbReference type="EMBL" id="KTD30421.1"/>
    </source>
</evidence>
<feature type="transmembrane region" description="Helical" evidence="1">
    <location>
        <begin position="161"/>
        <end position="179"/>
    </location>
</feature>
<sequence>MPFHARYFNLTIAVIIGILSTAALAINCFAYHFPGNNYFPHEMPMMGIILTLALMGTYLLFGAKSSFFKIARELVYFFLVISVITIATIAAQFTPFDPIDKKLIATDQTLFIHLQALMKWVANIAWFRTLLALGYNSLPFQMIYLPIIIIFACKFNYIREYYSMLLLTTLFGFTFYYFFPTMGPASFISSPYFMTEQYATGVKFTELHHYIPPSTLDGGMIAMPSFHVIWAWLCLALVRCWPILFALLVPINVLLIASCVLLGWHYFVDLIGSTVLLLLAYAIYFSFVKKYQSN</sequence>
<dbReference type="Proteomes" id="UP000054908">
    <property type="component" value="Unassembled WGS sequence"/>
</dbReference>
<feature type="domain" description="Inositolphosphotransferase Aur1/Ipt1" evidence="2">
    <location>
        <begin position="102"/>
        <end position="283"/>
    </location>
</feature>
<feature type="transmembrane region" description="Helical" evidence="1">
    <location>
        <begin position="45"/>
        <end position="62"/>
    </location>
</feature>
<feature type="transmembrane region" description="Helical" evidence="1">
    <location>
        <begin position="125"/>
        <end position="149"/>
    </location>
</feature>
<organism evidence="3 4">
    <name type="scientific">Legionella maceachernii</name>
    <dbReference type="NCBI Taxonomy" id="466"/>
    <lineage>
        <taxon>Bacteria</taxon>
        <taxon>Pseudomonadati</taxon>
        <taxon>Pseudomonadota</taxon>
        <taxon>Gammaproteobacteria</taxon>
        <taxon>Legionellales</taxon>
        <taxon>Legionellaceae</taxon>
        <taxon>Legionella</taxon>
    </lineage>
</organism>
<dbReference type="GO" id="GO:0016020">
    <property type="term" value="C:membrane"/>
    <property type="evidence" value="ECO:0007669"/>
    <property type="project" value="UniProtKB-SubCell"/>
</dbReference>
<feature type="transmembrane region" description="Helical" evidence="1">
    <location>
        <begin position="220"/>
        <end position="238"/>
    </location>
</feature>
<feature type="transmembrane region" description="Helical" evidence="1">
    <location>
        <begin position="74"/>
        <end position="93"/>
    </location>
</feature>
<keyword evidence="1" id="KW-0472">Membrane</keyword>
<gene>
    <name evidence="3" type="ORF">Lmac_0605</name>
</gene>
<name>A0A0W0WDH9_9GAMM</name>
<dbReference type="Pfam" id="PF14378">
    <property type="entry name" value="PAP2_3"/>
    <property type="match status" value="1"/>
</dbReference>
<dbReference type="RefSeq" id="WP_058451430.1">
    <property type="nucleotide sequence ID" value="NZ_FUXJ01000004.1"/>
</dbReference>
<accession>A0A0W0WDH9</accession>
<dbReference type="EMBL" id="LNYL01000016">
    <property type="protein sequence ID" value="KTD30421.1"/>
    <property type="molecule type" value="Genomic_DNA"/>
</dbReference>
<keyword evidence="4" id="KW-1185">Reference proteome</keyword>
<dbReference type="AlphaFoldDB" id="A0A0W0WDH9"/>
<protein>
    <recommendedName>
        <fullName evidence="2">Inositolphosphotransferase Aur1/Ipt1 domain-containing protein</fullName>
    </recommendedName>
</protein>
<comment type="caution">
    <text evidence="3">The sequence shown here is derived from an EMBL/GenBank/DDBJ whole genome shotgun (WGS) entry which is preliminary data.</text>
</comment>
<reference evidence="3 4" key="1">
    <citation type="submission" date="2015-11" db="EMBL/GenBank/DDBJ databases">
        <title>Genomic analysis of 38 Legionella species identifies large and diverse effector repertoires.</title>
        <authorList>
            <person name="Burstein D."/>
            <person name="Amaro F."/>
            <person name="Zusman T."/>
            <person name="Lifshitz Z."/>
            <person name="Cohen O."/>
            <person name="Gilbert J.A."/>
            <person name="Pupko T."/>
            <person name="Shuman H.A."/>
            <person name="Segal G."/>
        </authorList>
    </citation>
    <scope>NUCLEOTIDE SEQUENCE [LARGE SCALE GENOMIC DNA]</scope>
    <source>
        <strain evidence="3 4">PX-1-G2-E2</strain>
    </source>
</reference>
<evidence type="ECO:0000313" key="4">
    <source>
        <dbReference type="Proteomes" id="UP000054908"/>
    </source>
</evidence>
<dbReference type="PATRIC" id="fig|466.6.peg.648"/>
<evidence type="ECO:0000259" key="2">
    <source>
        <dbReference type="Pfam" id="PF14378"/>
    </source>
</evidence>
<keyword evidence="1" id="KW-1133">Transmembrane helix</keyword>
<feature type="transmembrane region" description="Helical" evidence="1">
    <location>
        <begin position="245"/>
        <end position="264"/>
    </location>
</feature>
<keyword evidence="1" id="KW-0812">Transmembrane</keyword>
<dbReference type="STRING" id="466.Lmac_0605"/>
<dbReference type="InterPro" id="IPR026841">
    <property type="entry name" value="Aur1/Ipt1"/>
</dbReference>
<feature type="transmembrane region" description="Helical" evidence="1">
    <location>
        <begin position="270"/>
        <end position="288"/>
    </location>
</feature>
<dbReference type="OrthoDB" id="5653236at2"/>
<evidence type="ECO:0000256" key="1">
    <source>
        <dbReference type="SAM" id="Phobius"/>
    </source>
</evidence>
<feature type="transmembrane region" description="Helical" evidence="1">
    <location>
        <begin position="7"/>
        <end position="33"/>
    </location>
</feature>